<dbReference type="Gene3D" id="2.30.29.30">
    <property type="entry name" value="Pleckstrin-homology domain (PH domain)/Phosphotyrosine-binding domain (PTB)"/>
    <property type="match status" value="1"/>
</dbReference>
<keyword evidence="7 8" id="KW-0727">SH2 domain</keyword>
<evidence type="ECO:0000256" key="7">
    <source>
        <dbReference type="ARBA" id="ARBA00022999"/>
    </source>
</evidence>
<feature type="compositionally biased region" description="Polar residues" evidence="9">
    <location>
        <begin position="38"/>
        <end position="47"/>
    </location>
</feature>
<feature type="compositionally biased region" description="Polar residues" evidence="9">
    <location>
        <begin position="335"/>
        <end position="345"/>
    </location>
</feature>
<dbReference type="GO" id="GO:0004721">
    <property type="term" value="F:phosphoprotein phosphatase activity"/>
    <property type="evidence" value="ECO:0007669"/>
    <property type="project" value="UniProtKB-KW"/>
</dbReference>
<feature type="domain" description="SH2" evidence="10">
    <location>
        <begin position="437"/>
        <end position="546"/>
    </location>
</feature>
<dbReference type="OrthoDB" id="6273691at2759"/>
<feature type="compositionally biased region" description="Low complexity" evidence="9">
    <location>
        <begin position="386"/>
        <end position="400"/>
    </location>
</feature>
<name>A0A2P4SZ19_BAMTH</name>
<dbReference type="InterPro" id="IPR013625">
    <property type="entry name" value="PTB"/>
</dbReference>
<dbReference type="InterPro" id="IPR006020">
    <property type="entry name" value="PTB/PI_dom"/>
</dbReference>
<accession>A0A2P4SZ19</accession>
<dbReference type="PANTHER" id="PTHR45734:SF3">
    <property type="entry name" value="TENSIN-1"/>
    <property type="match status" value="1"/>
</dbReference>
<dbReference type="InterPro" id="IPR011993">
    <property type="entry name" value="PH-like_dom_sf"/>
</dbReference>
<feature type="compositionally biased region" description="Low complexity" evidence="9">
    <location>
        <begin position="173"/>
        <end position="185"/>
    </location>
</feature>
<protein>
    <recommendedName>
        <fullName evidence="10">SH2 domain-containing protein</fullName>
    </recommendedName>
</protein>
<dbReference type="PANTHER" id="PTHR45734">
    <property type="entry name" value="TENSIN"/>
    <property type="match status" value="1"/>
</dbReference>
<evidence type="ECO:0000313" key="11">
    <source>
        <dbReference type="EMBL" id="POI29343.1"/>
    </source>
</evidence>
<keyword evidence="12" id="KW-1185">Reference proteome</keyword>
<dbReference type="GO" id="GO:0010761">
    <property type="term" value="P:fibroblast migration"/>
    <property type="evidence" value="ECO:0007669"/>
    <property type="project" value="TreeGrafter"/>
</dbReference>
<evidence type="ECO:0000256" key="8">
    <source>
        <dbReference type="PROSITE-ProRule" id="PRU00191"/>
    </source>
</evidence>
<dbReference type="SUPFAM" id="SSF50729">
    <property type="entry name" value="PH domain-like"/>
    <property type="match status" value="1"/>
</dbReference>
<dbReference type="InterPro" id="IPR036860">
    <property type="entry name" value="SH2_dom_sf"/>
</dbReference>
<comment type="similarity">
    <text evidence="2">Belongs to the PTEN phosphatase protein family.</text>
</comment>
<evidence type="ECO:0000256" key="2">
    <source>
        <dbReference type="ARBA" id="ARBA00007881"/>
    </source>
</evidence>
<dbReference type="EMBL" id="PPHD01015661">
    <property type="protein sequence ID" value="POI29343.1"/>
    <property type="molecule type" value="Genomic_DNA"/>
</dbReference>
<dbReference type="SUPFAM" id="SSF55550">
    <property type="entry name" value="SH2 domain"/>
    <property type="match status" value="1"/>
</dbReference>
<dbReference type="InterPro" id="IPR051484">
    <property type="entry name" value="Tensin_PTEN_phosphatase"/>
</dbReference>
<reference evidence="11 12" key="1">
    <citation type="submission" date="2018-01" db="EMBL/GenBank/DDBJ databases">
        <title>Comparison of the Chinese Bamboo Partridge and Red Junglefowl genome sequences highlights the importance of demography in genome evolution.</title>
        <authorList>
            <person name="Tiley G.P."/>
            <person name="Kimball R.T."/>
            <person name="Braun E.L."/>
            <person name="Burleigh J.G."/>
        </authorList>
    </citation>
    <scope>NUCLEOTIDE SEQUENCE [LARGE SCALE GENOMIC DNA]</scope>
    <source>
        <strain evidence="11">RTK389</strain>
        <tissue evidence="11">Blood</tissue>
    </source>
</reference>
<dbReference type="InterPro" id="IPR035012">
    <property type="entry name" value="Tensin-like_SH2"/>
</dbReference>
<dbReference type="Gene3D" id="3.30.505.10">
    <property type="entry name" value="SH2 domain"/>
    <property type="match status" value="1"/>
</dbReference>
<proteinExistence type="inferred from homology"/>
<feature type="compositionally biased region" description="Low complexity" evidence="9">
    <location>
        <begin position="124"/>
        <end position="134"/>
    </location>
</feature>
<feature type="region of interest" description="Disordered" evidence="9">
    <location>
        <begin position="1"/>
        <end position="61"/>
    </location>
</feature>
<feature type="compositionally biased region" description="Basic and acidic residues" evidence="9">
    <location>
        <begin position="1"/>
        <end position="10"/>
    </location>
</feature>
<evidence type="ECO:0000256" key="1">
    <source>
        <dbReference type="ARBA" id="ARBA00004246"/>
    </source>
</evidence>
<evidence type="ECO:0000313" key="12">
    <source>
        <dbReference type="Proteomes" id="UP000237246"/>
    </source>
</evidence>
<evidence type="ECO:0000259" key="10">
    <source>
        <dbReference type="PROSITE" id="PS50001"/>
    </source>
</evidence>
<dbReference type="Pfam" id="PF08416">
    <property type="entry name" value="PTB"/>
    <property type="match status" value="1"/>
</dbReference>
<gene>
    <name evidence="11" type="ORF">CIB84_006906</name>
</gene>
<feature type="region of interest" description="Disordered" evidence="9">
    <location>
        <begin position="124"/>
        <end position="402"/>
    </location>
</feature>
<dbReference type="FunFam" id="3.30.505.10:FF:000002">
    <property type="entry name" value="Tensin 1"/>
    <property type="match status" value="1"/>
</dbReference>
<dbReference type="CDD" id="cd09927">
    <property type="entry name" value="SH2_Tensin_like"/>
    <property type="match status" value="1"/>
</dbReference>
<dbReference type="AlphaFoldDB" id="A0A2P4SZ19"/>
<dbReference type="InterPro" id="IPR000980">
    <property type="entry name" value="SH2"/>
</dbReference>
<evidence type="ECO:0000256" key="4">
    <source>
        <dbReference type="ARBA" id="ARBA00022801"/>
    </source>
</evidence>
<keyword evidence="6" id="KW-0965">Cell junction</keyword>
<dbReference type="InterPro" id="IPR033929">
    <property type="entry name" value="Tensin_PTB"/>
</dbReference>
<keyword evidence="4" id="KW-0378">Hydrolase</keyword>
<comment type="caution">
    <text evidence="11">The sequence shown here is derived from an EMBL/GenBank/DDBJ whole genome shotgun (WGS) entry which is preliminary data.</text>
</comment>
<dbReference type="PROSITE" id="PS50001">
    <property type="entry name" value="SH2"/>
    <property type="match status" value="1"/>
</dbReference>
<feature type="non-terminal residue" evidence="11">
    <location>
        <position position="1"/>
    </location>
</feature>
<evidence type="ECO:0000256" key="6">
    <source>
        <dbReference type="ARBA" id="ARBA00022949"/>
    </source>
</evidence>
<evidence type="ECO:0000256" key="3">
    <source>
        <dbReference type="ARBA" id="ARBA00022553"/>
    </source>
</evidence>
<keyword evidence="5" id="KW-0904">Protein phosphatase</keyword>
<organism evidence="11 12">
    <name type="scientific">Bambusicola thoracicus</name>
    <name type="common">Chinese bamboo-partridge</name>
    <name type="synonym">Perdix thoracica</name>
    <dbReference type="NCBI Taxonomy" id="9083"/>
    <lineage>
        <taxon>Eukaryota</taxon>
        <taxon>Metazoa</taxon>
        <taxon>Chordata</taxon>
        <taxon>Craniata</taxon>
        <taxon>Vertebrata</taxon>
        <taxon>Euteleostomi</taxon>
        <taxon>Archelosauria</taxon>
        <taxon>Archosauria</taxon>
        <taxon>Dinosauria</taxon>
        <taxon>Saurischia</taxon>
        <taxon>Theropoda</taxon>
        <taxon>Coelurosauria</taxon>
        <taxon>Aves</taxon>
        <taxon>Neognathae</taxon>
        <taxon>Galloanserae</taxon>
        <taxon>Galliformes</taxon>
        <taxon>Phasianidae</taxon>
        <taxon>Perdicinae</taxon>
        <taxon>Bambusicola</taxon>
    </lineage>
</organism>
<dbReference type="SMART" id="SM00252">
    <property type="entry name" value="SH2"/>
    <property type="match status" value="1"/>
</dbReference>
<dbReference type="SMART" id="SM00462">
    <property type="entry name" value="PTB"/>
    <property type="match status" value="1"/>
</dbReference>
<feature type="compositionally biased region" description="Polar residues" evidence="9">
    <location>
        <begin position="370"/>
        <end position="385"/>
    </location>
</feature>
<sequence>PHLHSYKEAFEEMESASPSSPTSGGGEISPPTPAFPVSPQTPYSDSLRSPPGLAKTPLSALGLKPHNPADILLHPVGEPRSYVESVARTATTGRAGNLPAAQPVGLEVPARNGAFGNSFTVPSPVSTSSPIHSVDGASLRSYPSEGSPHGTVTPPHAVAETAYRSPMVSQTPSAHSSYQTSSPSSFQAGTLGSPYASPDYPDGRAGFQPDPQARQQPQVSVVGVHALPGSPRTLHRTVATNTPPSPGFGRRAANPTVASMPGSPGLGRHTVSPHAPPGSPSLARHQVAAVPPGSPMYGYSSPEERRPTLSRQSSASGYQPPSTPSFPVSPAYYPGTSTPHSSSPDSAAYRQGSPTPQPALPEKRRMSAGERSNSLPNYATVNGKASSPLSSGMSSPSSGSAVAFSHTLPDFSKFSMPDISPETRANVKFVQDTSKYWYKPDISREQAIALLKDREPGAFIIRDSHSFRGAYGLAMKVASPPPTVMQQNKKGDITNELVRHFLIETSPRGVKLKGCPNEPNFGCLSALVYQHSIMPLALPCKLVIPDRGKNQGQQLPGTGQHVPSLLDPMEEKKDAASTTNSATDLLKQGAACNVLFINSVEMESLTGPQAISKAVAETLVADPTPTATIVHFKVSAQGITLTDNQRKLFFRRHYPLNTVTFCDLDPQERNVQEAPSLTLVLFAGGLKLMAVAQPMLANLTEPPAFSPPRLFGFVARKQGSTTDNVCHLFAELDPDQPAAAIVNFVSRVMLGSGQKR</sequence>
<dbReference type="GO" id="GO:0005925">
    <property type="term" value="C:focal adhesion"/>
    <property type="evidence" value="ECO:0007669"/>
    <property type="project" value="UniProtKB-SubCell"/>
</dbReference>
<feature type="compositionally biased region" description="Polar residues" evidence="9">
    <location>
        <begin position="309"/>
        <end position="320"/>
    </location>
</feature>
<evidence type="ECO:0000256" key="9">
    <source>
        <dbReference type="SAM" id="MobiDB-lite"/>
    </source>
</evidence>
<keyword evidence="3" id="KW-0597">Phosphoprotein</keyword>
<dbReference type="Proteomes" id="UP000237246">
    <property type="component" value="Unassembled WGS sequence"/>
</dbReference>
<evidence type="ECO:0000256" key="5">
    <source>
        <dbReference type="ARBA" id="ARBA00022912"/>
    </source>
</evidence>
<dbReference type="Pfam" id="PF00017">
    <property type="entry name" value="SH2"/>
    <property type="match status" value="1"/>
</dbReference>
<comment type="subcellular location">
    <subcellularLocation>
        <location evidence="1">Cell junction</location>
        <location evidence="1">Focal adhesion</location>
    </subcellularLocation>
</comment>
<dbReference type="CDD" id="cd01213">
    <property type="entry name" value="PTB_tensin"/>
    <property type="match status" value="1"/>
</dbReference>